<dbReference type="Pfam" id="PF02272">
    <property type="entry name" value="DHHA1"/>
    <property type="match status" value="1"/>
</dbReference>
<evidence type="ECO:0000259" key="6">
    <source>
        <dbReference type="Pfam" id="PF01368"/>
    </source>
</evidence>
<evidence type="ECO:0000313" key="9">
    <source>
        <dbReference type="EMBL" id="CAG36658.1"/>
    </source>
</evidence>
<dbReference type="GO" id="GO:0006281">
    <property type="term" value="P:DNA repair"/>
    <property type="evidence" value="ECO:0007669"/>
    <property type="project" value="InterPro"/>
</dbReference>
<keyword evidence="4" id="KW-0378">Hydrolase</keyword>
<protein>
    <recommendedName>
        <fullName evidence="2">Single-stranded-DNA-specific exonuclease RecJ</fullName>
    </recommendedName>
</protein>
<dbReference type="InterPro" id="IPR003156">
    <property type="entry name" value="DHHA1_dom"/>
</dbReference>
<dbReference type="STRING" id="177439.DP1929"/>
<dbReference type="GO" id="GO:0006310">
    <property type="term" value="P:DNA recombination"/>
    <property type="evidence" value="ECO:0007669"/>
    <property type="project" value="InterPro"/>
</dbReference>
<dbReference type="Pfam" id="PF01368">
    <property type="entry name" value="DHH"/>
    <property type="match status" value="1"/>
</dbReference>
<dbReference type="eggNOG" id="COG0608">
    <property type="taxonomic scope" value="Bacteria"/>
</dbReference>
<evidence type="ECO:0000259" key="7">
    <source>
        <dbReference type="Pfam" id="PF02272"/>
    </source>
</evidence>
<dbReference type="OrthoDB" id="9809852at2"/>
<name>Q6ALW7_DESPS</name>
<dbReference type="InterPro" id="IPR038763">
    <property type="entry name" value="DHH_sf"/>
</dbReference>
<dbReference type="PANTHER" id="PTHR30255:SF2">
    <property type="entry name" value="SINGLE-STRANDED-DNA-SPECIFIC EXONUCLEASE RECJ"/>
    <property type="match status" value="1"/>
</dbReference>
<keyword evidence="10" id="KW-1185">Reference proteome</keyword>
<keyword evidence="5 9" id="KW-0269">Exonuclease</keyword>
<organism evidence="9 10">
    <name type="scientific">Desulfotalea psychrophila (strain LSv54 / DSM 12343)</name>
    <dbReference type="NCBI Taxonomy" id="177439"/>
    <lineage>
        <taxon>Bacteria</taxon>
        <taxon>Pseudomonadati</taxon>
        <taxon>Thermodesulfobacteriota</taxon>
        <taxon>Desulfobulbia</taxon>
        <taxon>Desulfobulbales</taxon>
        <taxon>Desulfocapsaceae</taxon>
        <taxon>Desulfotalea</taxon>
    </lineage>
</organism>
<feature type="domain" description="DDH" evidence="6">
    <location>
        <begin position="59"/>
        <end position="192"/>
    </location>
</feature>
<dbReference type="Pfam" id="PF17768">
    <property type="entry name" value="RecJ_OB"/>
    <property type="match status" value="1"/>
</dbReference>
<evidence type="ECO:0000256" key="2">
    <source>
        <dbReference type="ARBA" id="ARBA00019841"/>
    </source>
</evidence>
<dbReference type="InterPro" id="IPR004610">
    <property type="entry name" value="RecJ"/>
</dbReference>
<dbReference type="EMBL" id="CR522870">
    <property type="protein sequence ID" value="CAG36658.1"/>
    <property type="molecule type" value="Genomic_DNA"/>
</dbReference>
<feature type="domain" description="RecJ OB" evidence="8">
    <location>
        <begin position="452"/>
        <end position="550"/>
    </location>
</feature>
<evidence type="ECO:0000256" key="1">
    <source>
        <dbReference type="ARBA" id="ARBA00005915"/>
    </source>
</evidence>
<sequence length="552" mass="60832">MSRKNPIEQILSLRGYQEAQAIEEFLSPRLSSLPHPFTMLGMKEAVAEVLRAIDEGLPILIWGDYDVDGTTGTSILVNFFERIDVKVYWHIPSRLTEGYGLNLTYFQNLPWAEEHFLLITVDCGISNATEIEAIKKRGGRVIVTDHHQLPKRVPNCTVLNPSNEKCPFYGTSLAGVGVAFYLVAGVRNALVSGELNGKYSQSTPNLKSFLGFVAFGTLADVVPLTPVNRLLVKAGVESFARTEFIGLQALLESSDIADGSVTSDDIGFNLAPKVNAAGRYGVAHQVVELLTSKEAEPAYKIAKTLTKLNNDRKLLCKENMAEIETLLHIETIKADACIIVEGDFFEGILGILASRLVDRFHLPAIVFSRAADGDLKGSARSIEEINILDVITETSFLLKKFGGHKMAAGMSMSPLNFAAFRSAFVENLQRAEVKEIKQESRYELDASVEQVFNPDSLALYQKMEPFGPGNPQPTFYDAHALIVAARPVGQSKEHLQLTIRGKYGDNIKAIGFNLGEKGRNVIAGSTVKIIFTPTINRFKERVSWQARILDIL</sequence>
<dbReference type="InterPro" id="IPR051673">
    <property type="entry name" value="SSDNA_exonuclease_RecJ"/>
</dbReference>
<dbReference type="GO" id="GO:0003676">
    <property type="term" value="F:nucleic acid binding"/>
    <property type="evidence" value="ECO:0007669"/>
    <property type="project" value="InterPro"/>
</dbReference>
<reference evidence="10" key="1">
    <citation type="journal article" date="2004" name="Environ. Microbiol.">
        <title>The genome of Desulfotalea psychrophila, a sulfate-reducing bacterium from permanently cold Arctic sediments.</title>
        <authorList>
            <person name="Rabus R."/>
            <person name="Ruepp A."/>
            <person name="Frickey T."/>
            <person name="Rattei T."/>
            <person name="Fartmann B."/>
            <person name="Stark M."/>
            <person name="Bauer M."/>
            <person name="Zibat A."/>
            <person name="Lombardot T."/>
            <person name="Becker I."/>
            <person name="Amann J."/>
            <person name="Gellner K."/>
            <person name="Teeling H."/>
            <person name="Leuschner W.D."/>
            <person name="Gloeckner F.-O."/>
            <person name="Lupas A.N."/>
            <person name="Amann R."/>
            <person name="Klenk H.-P."/>
        </authorList>
    </citation>
    <scope>NUCLEOTIDE SEQUENCE [LARGE SCALE GENOMIC DNA]</scope>
    <source>
        <strain evidence="10">DSM 12343 / LSv54</strain>
    </source>
</reference>
<feature type="domain" description="DHHA1" evidence="7">
    <location>
        <begin position="341"/>
        <end position="427"/>
    </location>
</feature>
<dbReference type="PANTHER" id="PTHR30255">
    <property type="entry name" value="SINGLE-STRANDED-DNA-SPECIFIC EXONUCLEASE RECJ"/>
    <property type="match status" value="1"/>
</dbReference>
<dbReference type="Proteomes" id="UP000000602">
    <property type="component" value="Chromosome"/>
</dbReference>
<dbReference type="SUPFAM" id="SSF64182">
    <property type="entry name" value="DHH phosphoesterases"/>
    <property type="match status" value="1"/>
</dbReference>
<keyword evidence="3" id="KW-0540">Nuclease</keyword>
<dbReference type="InterPro" id="IPR041122">
    <property type="entry name" value="RecJ_OB"/>
</dbReference>
<dbReference type="RefSeq" id="WP_011189170.1">
    <property type="nucleotide sequence ID" value="NC_006138.1"/>
</dbReference>
<proteinExistence type="inferred from homology"/>
<dbReference type="AlphaFoldDB" id="Q6ALW7"/>
<dbReference type="KEGG" id="dps:DP1929"/>
<dbReference type="Gene3D" id="3.10.310.30">
    <property type="match status" value="1"/>
</dbReference>
<gene>
    <name evidence="9" type="ordered locus">DP1929</name>
</gene>
<evidence type="ECO:0000259" key="8">
    <source>
        <dbReference type="Pfam" id="PF17768"/>
    </source>
</evidence>
<comment type="similarity">
    <text evidence="1">Belongs to the RecJ family.</text>
</comment>
<dbReference type="NCBIfam" id="TIGR00644">
    <property type="entry name" value="recJ"/>
    <property type="match status" value="1"/>
</dbReference>
<dbReference type="GO" id="GO:0008409">
    <property type="term" value="F:5'-3' exonuclease activity"/>
    <property type="evidence" value="ECO:0007669"/>
    <property type="project" value="InterPro"/>
</dbReference>
<dbReference type="HOGENOM" id="CLU_009736_5_2_7"/>
<evidence type="ECO:0000256" key="5">
    <source>
        <dbReference type="ARBA" id="ARBA00022839"/>
    </source>
</evidence>
<evidence type="ECO:0000313" key="10">
    <source>
        <dbReference type="Proteomes" id="UP000000602"/>
    </source>
</evidence>
<accession>Q6ALW7</accession>
<dbReference type="Gene3D" id="3.90.1640.30">
    <property type="match status" value="1"/>
</dbReference>
<evidence type="ECO:0000256" key="4">
    <source>
        <dbReference type="ARBA" id="ARBA00022801"/>
    </source>
</evidence>
<evidence type="ECO:0000256" key="3">
    <source>
        <dbReference type="ARBA" id="ARBA00022722"/>
    </source>
</evidence>
<dbReference type="InterPro" id="IPR001667">
    <property type="entry name" value="DDH_dom"/>
</dbReference>